<dbReference type="EMBL" id="CAJOBB010009982">
    <property type="protein sequence ID" value="CAF4237339.1"/>
    <property type="molecule type" value="Genomic_DNA"/>
</dbReference>
<evidence type="ECO:0000313" key="2">
    <source>
        <dbReference type="EMBL" id="CAF4237339.1"/>
    </source>
</evidence>
<feature type="transmembrane region" description="Helical" evidence="1">
    <location>
        <begin position="14"/>
        <end position="35"/>
    </location>
</feature>
<protein>
    <submittedName>
        <fullName evidence="2">Uncharacterized protein</fullName>
    </submittedName>
</protein>
<sequence>MVIEVEYDRDMDEIIQGVSTTAMVGVDLVLLPGYFNLFTIHLMRQV</sequence>
<name>A0A820DST7_9BILA</name>
<dbReference type="Proteomes" id="UP000663868">
    <property type="component" value="Unassembled WGS sequence"/>
</dbReference>
<evidence type="ECO:0000256" key="1">
    <source>
        <dbReference type="SAM" id="Phobius"/>
    </source>
</evidence>
<evidence type="ECO:0000313" key="3">
    <source>
        <dbReference type="Proteomes" id="UP000663868"/>
    </source>
</evidence>
<organism evidence="2 3">
    <name type="scientific">Adineta steineri</name>
    <dbReference type="NCBI Taxonomy" id="433720"/>
    <lineage>
        <taxon>Eukaryota</taxon>
        <taxon>Metazoa</taxon>
        <taxon>Spiralia</taxon>
        <taxon>Gnathifera</taxon>
        <taxon>Rotifera</taxon>
        <taxon>Eurotatoria</taxon>
        <taxon>Bdelloidea</taxon>
        <taxon>Adinetida</taxon>
        <taxon>Adinetidae</taxon>
        <taxon>Adineta</taxon>
    </lineage>
</organism>
<reference evidence="2" key="1">
    <citation type="submission" date="2021-02" db="EMBL/GenBank/DDBJ databases">
        <authorList>
            <person name="Nowell W R."/>
        </authorList>
    </citation>
    <scope>NUCLEOTIDE SEQUENCE</scope>
</reference>
<accession>A0A820DST7</accession>
<keyword evidence="1" id="KW-0472">Membrane</keyword>
<keyword evidence="1" id="KW-1133">Transmembrane helix</keyword>
<gene>
    <name evidence="2" type="ORF">KXQ929_LOCUS42070</name>
</gene>
<comment type="caution">
    <text evidence="2">The sequence shown here is derived from an EMBL/GenBank/DDBJ whole genome shotgun (WGS) entry which is preliminary data.</text>
</comment>
<proteinExistence type="predicted"/>
<feature type="non-terminal residue" evidence="2">
    <location>
        <position position="46"/>
    </location>
</feature>
<keyword evidence="1" id="KW-0812">Transmembrane</keyword>
<dbReference type="AlphaFoldDB" id="A0A820DST7"/>